<evidence type="ECO:0000256" key="5">
    <source>
        <dbReference type="SAM" id="MobiDB-lite"/>
    </source>
</evidence>
<reference evidence="7 10" key="3">
    <citation type="journal article" date="2017" name="Nat. Microbiol.">
        <title>Natural product diversity associated with the nematode symbionts Photorhabdus and Xenorhabdus.</title>
        <authorList>
            <person name="Tobias N.J."/>
            <person name="Wolff H."/>
            <person name="Djahanschiri B."/>
            <person name="Grundmann F."/>
            <person name="Kronenwerth M."/>
            <person name="Shi Y.M."/>
            <person name="Simonyi S."/>
            <person name="Grun P."/>
            <person name="Shapiro-Ilan D."/>
            <person name="Pidot S.J."/>
            <person name="Stinear T.P."/>
            <person name="Ebersberger I."/>
            <person name="Bode H.B."/>
        </authorList>
    </citation>
    <scope>NUCLEOTIDE SEQUENCE [LARGE SCALE GENOMIC DNA]</scope>
    <source>
        <strain evidence="7 10">DSM 16336</strain>
    </source>
</reference>
<reference evidence="8" key="1">
    <citation type="submission" date="2016-12" db="EMBL/GenBank/DDBJ databases">
        <authorList>
            <person name="Song W.-J."/>
            <person name="Kurnit D.M."/>
        </authorList>
    </citation>
    <scope>NUCLEOTIDE SEQUENCE [LARGE SCALE GENOMIC DNA]</scope>
    <source>
        <strain evidence="8">HGB1681</strain>
    </source>
</reference>
<evidence type="ECO:0000313" key="10">
    <source>
        <dbReference type="Proteomes" id="UP000224871"/>
    </source>
</evidence>
<keyword evidence="2 6" id="KW-0812">Transmembrane</keyword>
<evidence type="ECO:0000256" key="3">
    <source>
        <dbReference type="ARBA" id="ARBA00022989"/>
    </source>
</evidence>
<proteinExistence type="predicted"/>
<evidence type="ECO:0000256" key="6">
    <source>
        <dbReference type="SAM" id="Phobius"/>
    </source>
</evidence>
<evidence type="ECO:0000256" key="1">
    <source>
        <dbReference type="ARBA" id="ARBA00022475"/>
    </source>
</evidence>
<dbReference type="OrthoDB" id="6522148at2"/>
<name>A0A1N6MYU2_9GAMM</name>
<protein>
    <submittedName>
        <fullName evidence="7">Membrane protein</fullName>
    </submittedName>
</protein>
<dbReference type="Proteomes" id="UP000224871">
    <property type="component" value="Unassembled WGS sequence"/>
</dbReference>
<reference evidence="9" key="2">
    <citation type="submission" date="2016-12" db="EMBL/GenBank/DDBJ databases">
        <authorList>
            <person name="Gaudriault S."/>
        </authorList>
    </citation>
    <scope>NUCLEOTIDE SEQUENCE [LARGE SCALE GENOMIC DNA]</scope>
    <source>
        <strain evidence="9">HGB1681 (deposited as PTA-6826 in the American Type Culture Collection)</strain>
    </source>
</reference>
<keyword evidence="1" id="KW-1003">Cell membrane</keyword>
<evidence type="ECO:0000256" key="4">
    <source>
        <dbReference type="ARBA" id="ARBA00023136"/>
    </source>
</evidence>
<keyword evidence="10" id="KW-1185">Reference proteome</keyword>
<dbReference type="EMBL" id="FTLG01000191">
    <property type="protein sequence ID" value="SIP74038.1"/>
    <property type="molecule type" value="Genomic_DNA"/>
</dbReference>
<sequence length="91" mass="10487">MHWLADYWWLVLLLLAGIIISAIKELSRINTKQFLDNKPELPPHRDLNASWDDEDDWPEKESQKTGSKEAGSKEAGSKETNSKKADHQKKE</sequence>
<evidence type="ECO:0000313" key="9">
    <source>
        <dbReference type="Proteomes" id="UP000196435"/>
    </source>
</evidence>
<feature type="compositionally biased region" description="Basic and acidic residues" evidence="5">
    <location>
        <begin position="35"/>
        <end position="47"/>
    </location>
</feature>
<dbReference type="Proteomes" id="UP000196435">
    <property type="component" value="Unassembled WGS sequence"/>
</dbReference>
<keyword evidence="3 6" id="KW-1133">Transmembrane helix</keyword>
<feature type="compositionally biased region" description="Basic and acidic residues" evidence="5">
    <location>
        <begin position="59"/>
        <end position="91"/>
    </location>
</feature>
<evidence type="ECO:0000256" key="2">
    <source>
        <dbReference type="ARBA" id="ARBA00022692"/>
    </source>
</evidence>
<dbReference type="AlphaFoldDB" id="A0A1N6MYU2"/>
<dbReference type="InterPro" id="IPR020910">
    <property type="entry name" value="UPF0370"/>
</dbReference>
<evidence type="ECO:0000313" key="7">
    <source>
        <dbReference type="EMBL" id="PHM31241.1"/>
    </source>
</evidence>
<dbReference type="EMBL" id="NIBU01000041">
    <property type="protein sequence ID" value="PHM31241.1"/>
    <property type="molecule type" value="Genomic_DNA"/>
</dbReference>
<gene>
    <name evidence="7" type="ORF">Xinn_02950</name>
    <name evidence="8" type="ORF">XIS1_490035</name>
</gene>
<dbReference type="NCBIfam" id="NF010185">
    <property type="entry name" value="PRK13664.1"/>
    <property type="match status" value="1"/>
</dbReference>
<evidence type="ECO:0000313" key="8">
    <source>
        <dbReference type="EMBL" id="SIP74038.1"/>
    </source>
</evidence>
<dbReference type="Pfam" id="PF13980">
    <property type="entry name" value="UPF0370"/>
    <property type="match status" value="1"/>
</dbReference>
<feature type="region of interest" description="Disordered" evidence="5">
    <location>
        <begin position="34"/>
        <end position="91"/>
    </location>
</feature>
<keyword evidence="4 6" id="KW-0472">Membrane</keyword>
<organism evidence="8 9">
    <name type="scientific">Xenorhabdus innexi</name>
    <dbReference type="NCBI Taxonomy" id="290109"/>
    <lineage>
        <taxon>Bacteria</taxon>
        <taxon>Pseudomonadati</taxon>
        <taxon>Pseudomonadota</taxon>
        <taxon>Gammaproteobacteria</taxon>
        <taxon>Enterobacterales</taxon>
        <taxon>Morganellaceae</taxon>
        <taxon>Xenorhabdus</taxon>
    </lineage>
</organism>
<accession>A0A1N6MYU2</accession>
<feature type="transmembrane region" description="Helical" evidence="6">
    <location>
        <begin position="6"/>
        <end position="23"/>
    </location>
</feature>